<keyword evidence="2" id="KW-1185">Reference proteome</keyword>
<sequence length="368" mass="40231">MQNVIKTIGIIIALAVAPIVNAQSKLGTFDSREETTQALQNASDLSRQIEDELLTRIPAIDGWDCTPDTRTEVRLPRVLQAIPHLFLVCVHSEQTLRLTLYVHPYFAELFCTVIEQRQVGIRDGNVNAAAFRFFEDDNWRLMRASVDLQGCSHDILALNATGARSQAAIDAGPDMIDAFGEAILEMDVADLVSSDTLSLQQDALQELLASLRTQSNLLAGMIPLTDNAGRDMVRTAPSRPEDTIQLPLMLSLHSAPTAAATLDFNGCRVMVDLSASEPRIREATDTGIRWAQPKGRDGTIFGAFRQLNTDRLVGLESLSGTGIEALIDGRMIVRVVIPGQHHCQNEPGIVARLFDEILASDFSGFGLD</sequence>
<dbReference type="RefSeq" id="WP_342068813.1">
    <property type="nucleotide sequence ID" value="NZ_CP151762.1"/>
</dbReference>
<dbReference type="KEGG" id="yag:AABB28_10905"/>
<evidence type="ECO:0000313" key="2">
    <source>
        <dbReference type="Proteomes" id="UP001451782"/>
    </source>
</evidence>
<reference evidence="1 2" key="1">
    <citation type="submission" date="2024-04" db="EMBL/GenBank/DDBJ databases">
        <title>Phylogenomic analyses of a clade within the roseobacter group suggest taxonomic reassignments of species of the genera Aestuariivita, Citreicella, Loktanella, Nautella, Pelagibaca, Ruegeria, Thalassobius, Thiobacimonas and Tropicibacter, and the proposal o.</title>
        <authorList>
            <person name="Jeon C.O."/>
        </authorList>
    </citation>
    <scope>NUCLEOTIDE SEQUENCE [LARGE SCALE GENOMIC DNA]</scope>
    <source>
        <strain evidence="1 2">G8-12</strain>
    </source>
</reference>
<proteinExistence type="predicted"/>
<dbReference type="AlphaFoldDB" id="A0AAN0LZR5"/>
<accession>A0AAN0LZR5</accession>
<dbReference type="EMBL" id="CP151762">
    <property type="protein sequence ID" value="WZU62409.1"/>
    <property type="molecule type" value="Genomic_DNA"/>
</dbReference>
<evidence type="ECO:0000313" key="1">
    <source>
        <dbReference type="EMBL" id="WZU62409.1"/>
    </source>
</evidence>
<organism evidence="1 2">
    <name type="scientific">Yoonia algicola</name>
    <dbReference type="NCBI Taxonomy" id="3137368"/>
    <lineage>
        <taxon>Bacteria</taxon>
        <taxon>Pseudomonadati</taxon>
        <taxon>Pseudomonadota</taxon>
        <taxon>Alphaproteobacteria</taxon>
        <taxon>Rhodobacterales</taxon>
        <taxon>Paracoccaceae</taxon>
        <taxon>Yoonia</taxon>
    </lineage>
</organism>
<name>A0AAN0LZR5_9RHOB</name>
<dbReference type="Proteomes" id="UP001451782">
    <property type="component" value="Chromosome"/>
</dbReference>
<protein>
    <submittedName>
        <fullName evidence="1">Uncharacterized protein</fullName>
    </submittedName>
</protein>
<gene>
    <name evidence="1" type="ORF">AABB28_10905</name>
</gene>